<feature type="compositionally biased region" description="Basic and acidic residues" evidence="1">
    <location>
        <begin position="752"/>
        <end position="763"/>
    </location>
</feature>
<dbReference type="GO" id="GO:0030968">
    <property type="term" value="P:endoplasmic reticulum unfolded protein response"/>
    <property type="evidence" value="ECO:0007669"/>
    <property type="project" value="TreeGrafter"/>
</dbReference>
<name>W3X2R8_PESFW</name>
<feature type="region of interest" description="Disordered" evidence="1">
    <location>
        <begin position="704"/>
        <end position="771"/>
    </location>
</feature>
<feature type="region of interest" description="Disordered" evidence="1">
    <location>
        <begin position="107"/>
        <end position="141"/>
    </location>
</feature>
<evidence type="ECO:0000313" key="4">
    <source>
        <dbReference type="Proteomes" id="UP000030651"/>
    </source>
</evidence>
<keyword evidence="2" id="KW-1133">Transmembrane helix</keyword>
<dbReference type="SUPFAM" id="SSF54236">
    <property type="entry name" value="Ubiquitin-like"/>
    <property type="match status" value="1"/>
</dbReference>
<dbReference type="EMBL" id="KI912113">
    <property type="protein sequence ID" value="ETS80299.1"/>
    <property type="molecule type" value="Genomic_DNA"/>
</dbReference>
<feature type="compositionally biased region" description="Low complexity" evidence="1">
    <location>
        <begin position="499"/>
        <end position="524"/>
    </location>
</feature>
<dbReference type="Gene3D" id="3.10.20.90">
    <property type="entry name" value="Phosphatidylinositol 3-kinase Catalytic Subunit, Chain A, domain 1"/>
    <property type="match status" value="1"/>
</dbReference>
<feature type="region of interest" description="Disordered" evidence="1">
    <location>
        <begin position="490"/>
        <end position="524"/>
    </location>
</feature>
<protein>
    <recommendedName>
        <fullName evidence="5">Ubiquitin-like domain-containing protein</fullName>
    </recommendedName>
</protein>
<gene>
    <name evidence="3" type="ORF">PFICI_07828</name>
</gene>
<dbReference type="AlphaFoldDB" id="W3X2R8"/>
<feature type="compositionally biased region" description="Basic and acidic residues" evidence="1">
    <location>
        <begin position="704"/>
        <end position="723"/>
    </location>
</feature>
<dbReference type="Proteomes" id="UP000030651">
    <property type="component" value="Unassembled WGS sequence"/>
</dbReference>
<dbReference type="eggNOG" id="ENOG502SAFQ">
    <property type="taxonomic scope" value="Eukaryota"/>
</dbReference>
<evidence type="ECO:0000256" key="1">
    <source>
        <dbReference type="SAM" id="MobiDB-lite"/>
    </source>
</evidence>
<dbReference type="RefSeq" id="XP_007834600.1">
    <property type="nucleotide sequence ID" value="XM_007836409.1"/>
</dbReference>
<dbReference type="HOGENOM" id="CLU_019096_1_0_1"/>
<dbReference type="InterPro" id="IPR039751">
    <property type="entry name" value="HERPUD1/2"/>
</dbReference>
<feature type="compositionally biased region" description="Polar residues" evidence="1">
    <location>
        <begin position="107"/>
        <end position="135"/>
    </location>
</feature>
<organism evidence="3 4">
    <name type="scientific">Pestalotiopsis fici (strain W106-1 / CGMCC3.15140)</name>
    <dbReference type="NCBI Taxonomy" id="1229662"/>
    <lineage>
        <taxon>Eukaryota</taxon>
        <taxon>Fungi</taxon>
        <taxon>Dikarya</taxon>
        <taxon>Ascomycota</taxon>
        <taxon>Pezizomycotina</taxon>
        <taxon>Sordariomycetes</taxon>
        <taxon>Xylariomycetidae</taxon>
        <taxon>Amphisphaeriales</taxon>
        <taxon>Sporocadaceae</taxon>
        <taxon>Pestalotiopsis</taxon>
    </lineage>
</organism>
<dbReference type="STRING" id="1229662.W3X2R8"/>
<dbReference type="InParanoid" id="W3X2R8"/>
<feature type="region of interest" description="Disordered" evidence="1">
    <location>
        <begin position="623"/>
        <end position="650"/>
    </location>
</feature>
<dbReference type="InterPro" id="IPR029071">
    <property type="entry name" value="Ubiquitin-like_domsf"/>
</dbReference>
<dbReference type="OrthoDB" id="21589at2759"/>
<keyword evidence="2" id="KW-0472">Membrane</keyword>
<feature type="transmembrane region" description="Helical" evidence="2">
    <location>
        <begin position="552"/>
        <end position="570"/>
    </location>
</feature>
<reference evidence="4" key="1">
    <citation type="journal article" date="2015" name="BMC Genomics">
        <title>Genomic and transcriptomic analysis of the endophytic fungus Pestalotiopsis fici reveals its lifestyle and high potential for synthesis of natural products.</title>
        <authorList>
            <person name="Wang X."/>
            <person name="Zhang X."/>
            <person name="Liu L."/>
            <person name="Xiang M."/>
            <person name="Wang W."/>
            <person name="Sun X."/>
            <person name="Che Y."/>
            <person name="Guo L."/>
            <person name="Liu G."/>
            <person name="Guo L."/>
            <person name="Wang C."/>
            <person name="Yin W.B."/>
            <person name="Stadler M."/>
            <person name="Zhang X."/>
            <person name="Liu X."/>
        </authorList>
    </citation>
    <scope>NUCLEOTIDE SEQUENCE [LARGE SCALE GENOMIC DNA]</scope>
    <source>
        <strain evidence="4">W106-1 / CGMCC3.15140</strain>
    </source>
</reference>
<keyword evidence="2" id="KW-0812">Transmembrane</keyword>
<evidence type="ECO:0000313" key="3">
    <source>
        <dbReference type="EMBL" id="ETS80299.1"/>
    </source>
</evidence>
<keyword evidence="4" id="KW-1185">Reference proteome</keyword>
<feature type="compositionally biased region" description="Polar residues" evidence="1">
    <location>
        <begin position="269"/>
        <end position="289"/>
    </location>
</feature>
<dbReference type="PANTHER" id="PTHR12943">
    <property type="entry name" value="HOMOCYSTEINE-RESPONSIVE ENDOPLASMIC RETICULUM-RESIDENT UNIQUITIN-LIKE DOMAIN HERPUD PROTEIN FAMILY MEMBER"/>
    <property type="match status" value="1"/>
</dbReference>
<feature type="region of interest" description="Disordered" evidence="1">
    <location>
        <begin position="227"/>
        <end position="331"/>
    </location>
</feature>
<evidence type="ECO:0008006" key="5">
    <source>
        <dbReference type="Google" id="ProtNLM"/>
    </source>
</evidence>
<sequence>MASTDSDSASGATSPTFTLQIISPSVNVPQPLNFTDLQATTTVQQLKEKIRNAIDAKPSDVAQRLIHRGRLLSKDDDTMLDVFGEDAVRSTEVKTLHLVLRDLSDTRPASVSLPTNTSQPATAPSQNRPAGQTHNQPQQQPQVRNLNAHAHGHFPHLQHAQIHATHHNLPFGFQQPIAAGGAAPPFNYLPPQLQQMQQAQQIAQQQRLHELINQNQRERATLGLHGAQDAPAPAGVSGPQGQNRTASPHRPDGTRTVVREGLGPGGQSWRITVNETVSAQHNPQRNARTGSPFPPPDLQNLFRPPGGAPQPPRSVPLAGPHGGSLSGPDVHSMLRTADAGQAATRVMTDAMRRNASNSSLFNLANSQANQPIPPGVTVPSRTGSAMGTPDPLRAARNHVQPASQPQMQQSIGSEVYILSSPEGPRALLVNGNLGTYQSPNSNVQFPIPAQALRRQYMFPPPPLPPFGLHPGMQAQPGQMHHLPLIANPWVPPAADHATQHNPQHQQQQQQQAQAPAPLPQGLPLIPQAQPRLGHGIAHPGNVQVRAIAVAQLWPHIWMVIRLLLFVWWFTSPTASWQRWFTVTAIAFTLFLVNTGLLTPLAEQFWTPMRRHLDNLMPAADNHGRERPARAGDAQANHGNVGVQGDGGQPNPAEMAARLVRERRVANGNWLMTQARRLERAGILFLASIAPGVAERHIANLEAEARAEQQRREQAEADEQRRIAELAAAEATEASGQPAENSEHAETTAQEPPEERGGDERPEAPEEPLIAI</sequence>
<dbReference type="GeneID" id="19272841"/>
<dbReference type="KEGG" id="pfy:PFICI_07828"/>
<feature type="transmembrane region" description="Helical" evidence="2">
    <location>
        <begin position="579"/>
        <end position="601"/>
    </location>
</feature>
<dbReference type="PANTHER" id="PTHR12943:SF27">
    <property type="entry name" value="HOMOCYSTEINE-INDUCED ENDOPLASMIC RETICULUM PROTEIN, ISOFORM A"/>
    <property type="match status" value="1"/>
</dbReference>
<accession>W3X2R8</accession>
<proteinExistence type="predicted"/>
<evidence type="ECO:0000256" key="2">
    <source>
        <dbReference type="SAM" id="Phobius"/>
    </source>
</evidence>
<dbReference type="OMA" id="NASWSRW"/>
<feature type="compositionally biased region" description="Low complexity" evidence="1">
    <location>
        <begin position="724"/>
        <end position="733"/>
    </location>
</feature>